<evidence type="ECO:0000256" key="6">
    <source>
        <dbReference type="ARBA" id="ARBA00022781"/>
    </source>
</evidence>
<reference evidence="13 14" key="1">
    <citation type="submission" date="2017-03" db="EMBL/GenBank/DDBJ databases">
        <title>Lifting the veil on microbial sulfur biogeochemistry in mining wastewaters.</title>
        <authorList>
            <person name="Kantor R.S."/>
            <person name="Colenbrander Nelson T."/>
            <person name="Marshall S."/>
            <person name="Bennett D."/>
            <person name="Apte S."/>
            <person name="Camacho D."/>
            <person name="Thomas B.C."/>
            <person name="Warren L.A."/>
            <person name="Banfield J.F."/>
        </authorList>
    </citation>
    <scope>NUCLEOTIDE SEQUENCE [LARGE SCALE GENOMIC DNA]</scope>
    <source>
        <strain evidence="13">32-69-9</strain>
    </source>
</reference>
<dbReference type="NCBIfam" id="TIGR01131">
    <property type="entry name" value="ATP_synt_6_or_A"/>
    <property type="match status" value="1"/>
</dbReference>
<evidence type="ECO:0000313" key="14">
    <source>
        <dbReference type="Proteomes" id="UP000215595"/>
    </source>
</evidence>
<dbReference type="NCBIfam" id="NF004482">
    <property type="entry name" value="PRK05815.2-4"/>
    <property type="match status" value="1"/>
</dbReference>
<evidence type="ECO:0000256" key="7">
    <source>
        <dbReference type="ARBA" id="ARBA00022989"/>
    </source>
</evidence>
<dbReference type="EMBL" id="NCEB01000015">
    <property type="protein sequence ID" value="OYX33615.1"/>
    <property type="molecule type" value="Genomic_DNA"/>
</dbReference>
<dbReference type="GO" id="GO:0045259">
    <property type="term" value="C:proton-transporting ATP synthase complex"/>
    <property type="evidence" value="ECO:0007669"/>
    <property type="project" value="UniProtKB-KW"/>
</dbReference>
<dbReference type="GO" id="GO:0005886">
    <property type="term" value="C:plasma membrane"/>
    <property type="evidence" value="ECO:0007669"/>
    <property type="project" value="UniProtKB-SubCell"/>
</dbReference>
<dbReference type="InterPro" id="IPR045083">
    <property type="entry name" value="ATP_synth_F0_asu_bact/mt"/>
</dbReference>
<dbReference type="Proteomes" id="UP000215595">
    <property type="component" value="Unassembled WGS sequence"/>
</dbReference>
<dbReference type="Gene3D" id="1.20.120.220">
    <property type="entry name" value="ATP synthase, F0 complex, subunit A"/>
    <property type="match status" value="1"/>
</dbReference>
<dbReference type="Pfam" id="PF00119">
    <property type="entry name" value="ATP-synt_A"/>
    <property type="match status" value="1"/>
</dbReference>
<dbReference type="CDD" id="cd00310">
    <property type="entry name" value="ATP-synt_Fo_a_6"/>
    <property type="match status" value="1"/>
</dbReference>
<evidence type="ECO:0000256" key="2">
    <source>
        <dbReference type="ARBA" id="ARBA00006810"/>
    </source>
</evidence>
<comment type="function">
    <text evidence="11 12">Key component of the proton channel; it plays a direct role in the translocation of protons across the membrane.</text>
</comment>
<evidence type="ECO:0000256" key="10">
    <source>
        <dbReference type="ARBA" id="ARBA00023310"/>
    </source>
</evidence>
<keyword evidence="9 11" id="KW-0472">Membrane</keyword>
<keyword evidence="6 11" id="KW-0375">Hydrogen ion transport</keyword>
<dbReference type="HAMAP" id="MF_01393">
    <property type="entry name" value="ATP_synth_a_bact"/>
    <property type="match status" value="1"/>
</dbReference>
<evidence type="ECO:0000256" key="9">
    <source>
        <dbReference type="ARBA" id="ARBA00023136"/>
    </source>
</evidence>
<keyword evidence="4 11" id="KW-0138">CF(0)</keyword>
<protein>
    <recommendedName>
        <fullName evidence="11 12">ATP synthase subunit a</fullName>
    </recommendedName>
    <alternativeName>
        <fullName evidence="11">ATP synthase F0 sector subunit a</fullName>
    </alternativeName>
    <alternativeName>
        <fullName evidence="11">F-ATPase subunit 6</fullName>
    </alternativeName>
</protein>
<evidence type="ECO:0000256" key="4">
    <source>
        <dbReference type="ARBA" id="ARBA00022547"/>
    </source>
</evidence>
<dbReference type="InterPro" id="IPR023011">
    <property type="entry name" value="ATP_synth_F0_asu_AS"/>
</dbReference>
<keyword evidence="11" id="KW-1003">Cell membrane</keyword>
<dbReference type="SUPFAM" id="SSF81336">
    <property type="entry name" value="F1F0 ATP synthase subunit A"/>
    <property type="match status" value="1"/>
</dbReference>
<keyword evidence="5 11" id="KW-0812">Transmembrane</keyword>
<gene>
    <name evidence="11" type="primary">atpB</name>
    <name evidence="13" type="ORF">B7Z01_08625</name>
</gene>
<feature type="transmembrane region" description="Helical" evidence="11">
    <location>
        <begin position="120"/>
        <end position="150"/>
    </location>
</feature>
<dbReference type="InterPro" id="IPR035908">
    <property type="entry name" value="F0_ATP_A_sf"/>
</dbReference>
<evidence type="ECO:0000256" key="1">
    <source>
        <dbReference type="ARBA" id="ARBA00004141"/>
    </source>
</evidence>
<dbReference type="PANTHER" id="PTHR11410:SF0">
    <property type="entry name" value="ATP SYNTHASE SUBUNIT A"/>
    <property type="match status" value="1"/>
</dbReference>
<evidence type="ECO:0000256" key="5">
    <source>
        <dbReference type="ARBA" id="ARBA00022692"/>
    </source>
</evidence>
<comment type="subcellular location">
    <subcellularLocation>
        <location evidence="11 12">Cell membrane</location>
        <topology evidence="11 12">Multi-pass membrane protein</topology>
    </subcellularLocation>
    <subcellularLocation>
        <location evidence="1">Membrane</location>
        <topology evidence="1">Multi-pass membrane protein</topology>
    </subcellularLocation>
</comment>
<feature type="transmembrane region" description="Helical" evidence="11">
    <location>
        <begin position="195"/>
        <end position="216"/>
    </location>
</feature>
<dbReference type="InterPro" id="IPR000568">
    <property type="entry name" value="ATP_synth_F0_asu"/>
</dbReference>
<feature type="transmembrane region" description="Helical" evidence="11">
    <location>
        <begin position="228"/>
        <end position="254"/>
    </location>
</feature>
<organism evidence="13 14">
    <name type="scientific">Brevundimonas subvibrioides</name>
    <dbReference type="NCBI Taxonomy" id="74313"/>
    <lineage>
        <taxon>Bacteria</taxon>
        <taxon>Pseudomonadati</taxon>
        <taxon>Pseudomonadota</taxon>
        <taxon>Alphaproteobacteria</taxon>
        <taxon>Caulobacterales</taxon>
        <taxon>Caulobacteraceae</taxon>
        <taxon>Brevundimonas</taxon>
    </lineage>
</organism>
<keyword evidence="8 11" id="KW-0406">Ion transport</keyword>
<feature type="transmembrane region" description="Helical" evidence="11">
    <location>
        <begin position="91"/>
        <end position="114"/>
    </location>
</feature>
<name>A0A258FM72_9CAUL</name>
<keyword evidence="7 11" id="KW-1133">Transmembrane helix</keyword>
<keyword evidence="10 11" id="KW-0066">ATP synthesis</keyword>
<feature type="transmembrane region" description="Helical" evidence="11">
    <location>
        <begin position="38"/>
        <end position="58"/>
    </location>
</feature>
<dbReference type="AlphaFoldDB" id="A0A258FM72"/>
<dbReference type="PANTHER" id="PTHR11410">
    <property type="entry name" value="ATP SYNTHASE SUBUNIT A"/>
    <property type="match status" value="1"/>
</dbReference>
<comment type="caution">
    <text evidence="13">The sequence shown here is derived from an EMBL/GenBank/DDBJ whole genome shotgun (WGS) entry which is preliminary data.</text>
</comment>
<dbReference type="PROSITE" id="PS00449">
    <property type="entry name" value="ATPASE_A"/>
    <property type="match status" value="1"/>
</dbReference>
<evidence type="ECO:0000256" key="12">
    <source>
        <dbReference type="RuleBase" id="RU000483"/>
    </source>
</evidence>
<evidence type="ECO:0000256" key="3">
    <source>
        <dbReference type="ARBA" id="ARBA00022448"/>
    </source>
</evidence>
<sequence length="264" mass="28094">MADPIEQFEVHPIPGLEFGEVAVPFLGVQQIAVTNSHVAMTIAFALVVLFLTAVTSGAKVVPGRLQSAGETLFSMIDGVTDSIIGHEGRKYFPFVFTLFTLILGMNILGMFLTFTATSQLAVTITFAVLTILLVIGIGILKHGLGFFLLFWPSSAPLVLRPVVGAIEFLSFLLRPVTLALRLFGNMLGGHVALKIFAGFVVSLGAMAFAGEGLGLWALPIAALSMTMVVALTALEFLVAFLQAFVFAVLATIYLNDVVNLGHGH</sequence>
<feature type="transmembrane region" description="Helical" evidence="11">
    <location>
        <begin position="162"/>
        <end position="183"/>
    </location>
</feature>
<evidence type="ECO:0000256" key="11">
    <source>
        <dbReference type="HAMAP-Rule" id="MF_01393"/>
    </source>
</evidence>
<accession>A0A258FM72</accession>
<comment type="similarity">
    <text evidence="2 11 12">Belongs to the ATPase A chain family.</text>
</comment>
<evidence type="ECO:0000256" key="8">
    <source>
        <dbReference type="ARBA" id="ARBA00023065"/>
    </source>
</evidence>
<evidence type="ECO:0000313" key="13">
    <source>
        <dbReference type="EMBL" id="OYX33615.1"/>
    </source>
</evidence>
<proteinExistence type="inferred from homology"/>
<dbReference type="PRINTS" id="PR00123">
    <property type="entry name" value="ATPASEA"/>
</dbReference>
<dbReference type="GO" id="GO:0046933">
    <property type="term" value="F:proton-transporting ATP synthase activity, rotational mechanism"/>
    <property type="evidence" value="ECO:0007669"/>
    <property type="project" value="UniProtKB-UniRule"/>
</dbReference>
<keyword evidence="3 11" id="KW-0813">Transport</keyword>